<feature type="transmembrane region" description="Helical" evidence="1">
    <location>
        <begin position="46"/>
        <end position="65"/>
    </location>
</feature>
<dbReference type="RefSeq" id="WP_269560730.1">
    <property type="nucleotide sequence ID" value="NZ_CP114767.1"/>
</dbReference>
<dbReference type="EMBL" id="CP114767">
    <property type="protein sequence ID" value="WBA42680.1"/>
    <property type="molecule type" value="Genomic_DNA"/>
</dbReference>
<gene>
    <name evidence="2" type="ORF">O3303_03770</name>
</gene>
<keyword evidence="3" id="KW-1185">Reference proteome</keyword>
<protein>
    <submittedName>
        <fullName evidence="2">Uncharacterized protein</fullName>
    </submittedName>
</protein>
<accession>A0ABY7LQI7</accession>
<feature type="transmembrane region" description="Helical" evidence="1">
    <location>
        <begin position="12"/>
        <end position="34"/>
    </location>
</feature>
<evidence type="ECO:0000313" key="3">
    <source>
        <dbReference type="Proteomes" id="UP001211005"/>
    </source>
</evidence>
<feature type="transmembrane region" description="Helical" evidence="1">
    <location>
        <begin position="71"/>
        <end position="92"/>
    </location>
</feature>
<keyword evidence="1" id="KW-0472">Membrane</keyword>
<evidence type="ECO:0000313" key="2">
    <source>
        <dbReference type="EMBL" id="WBA42680.1"/>
    </source>
</evidence>
<name>A0ABY7LQI7_9BACT</name>
<evidence type="ECO:0000256" key="1">
    <source>
        <dbReference type="SAM" id="Phobius"/>
    </source>
</evidence>
<reference evidence="2 3" key="1">
    <citation type="submission" date="2022-12" db="EMBL/GenBank/DDBJ databases">
        <title>Hymenobacter canadensis sp. nov. isolated from lake water of the Cambridge Bay, Canada.</title>
        <authorList>
            <person name="Kim W.H."/>
            <person name="Lee Y.M."/>
        </authorList>
    </citation>
    <scope>NUCLEOTIDE SEQUENCE [LARGE SCALE GENOMIC DNA]</scope>
    <source>
        <strain evidence="2 3">PAMC 29467</strain>
    </source>
</reference>
<feature type="transmembrane region" description="Helical" evidence="1">
    <location>
        <begin position="166"/>
        <end position="189"/>
    </location>
</feature>
<keyword evidence="1" id="KW-0812">Transmembrane</keyword>
<feature type="transmembrane region" description="Helical" evidence="1">
    <location>
        <begin position="209"/>
        <end position="229"/>
    </location>
</feature>
<proteinExistence type="predicted"/>
<sequence>MLSDLTYLDAQAPLWLVALFLGIVLLAAGQLLHLCYCADLWLLPPALLLGWWLLLQSVLVYLGFYDNLYALPPRLLVLGVGPPLIGIAGLLLTGSGRCLLARFDLVDLTWLSVVRIPVELCLYGLALHHLVPDLITFADRNLDLAAGLTAPLAAYWFRTRLMGRRLLLLWHGGSLVLLLNVVVLAAGSVPTPWQQVGFSQPNVAVLHWPFVWLPTFIVPLVLFSHVAALRQLLGSVHKTAPLQPSSRAGEWHLEPWFIGRSGSRGRAVLGRFLRAKSDRKPIGLAGR</sequence>
<keyword evidence="1" id="KW-1133">Transmembrane helix</keyword>
<organism evidence="2 3">
    <name type="scientific">Hymenobacter canadensis</name>
    <dbReference type="NCBI Taxonomy" id="2999067"/>
    <lineage>
        <taxon>Bacteria</taxon>
        <taxon>Pseudomonadati</taxon>
        <taxon>Bacteroidota</taxon>
        <taxon>Cytophagia</taxon>
        <taxon>Cytophagales</taxon>
        <taxon>Hymenobacteraceae</taxon>
        <taxon>Hymenobacter</taxon>
    </lineage>
</organism>
<dbReference type="Proteomes" id="UP001211005">
    <property type="component" value="Chromosome"/>
</dbReference>